<feature type="compositionally biased region" description="Low complexity" evidence="1">
    <location>
        <begin position="236"/>
        <end position="246"/>
    </location>
</feature>
<sequence length="353" mass="40324">MEFFCCPRGCFFFFSFLLFFFIHPLFVKSEAANITTIYNSSSSSIPPIIFQVGTPRTATTTQYALLLAIAELRNPHHVATGFIGGGYLSENRLKSVRNGFTLVAKLHQCGPISSLDREKYPYIMFTTDTQEAKWCRPKAQLPAVIQDPKIYFRKGFPYLVELIHTKYKPLFNLNDTEVGLLVEFMEKFEPVRRCCGNQMSASFSEYLTTIGLNEGSHFFDFLVQEKSSAATDDDSMTMTNTNDQTTGAESSSSLPHYCANKNLTRLAYEYSETTMVKKFPGPLRNDYHTQCMEGMFMFRAGLPSHQKGGKPVKNAVQKIVHQEQFREKTNGFRWFDDEEVWELLKKVYLAGKI</sequence>
<evidence type="ECO:0000256" key="1">
    <source>
        <dbReference type="SAM" id="MobiDB-lite"/>
    </source>
</evidence>
<organism evidence="3">
    <name type="scientific">Paramoeba aestuarina</name>
    <dbReference type="NCBI Taxonomy" id="180227"/>
    <lineage>
        <taxon>Eukaryota</taxon>
        <taxon>Amoebozoa</taxon>
        <taxon>Discosea</taxon>
        <taxon>Flabellinia</taxon>
        <taxon>Dactylopodida</taxon>
        <taxon>Paramoebidae</taxon>
        <taxon>Paramoeba</taxon>
    </lineage>
</organism>
<evidence type="ECO:0000256" key="2">
    <source>
        <dbReference type="SAM" id="SignalP"/>
    </source>
</evidence>
<accession>A0A7S4PH51</accession>
<keyword evidence="2" id="KW-0732">Signal</keyword>
<evidence type="ECO:0000313" key="3">
    <source>
        <dbReference type="EMBL" id="CAE2334363.1"/>
    </source>
</evidence>
<proteinExistence type="predicted"/>
<feature type="region of interest" description="Disordered" evidence="1">
    <location>
        <begin position="232"/>
        <end position="253"/>
    </location>
</feature>
<feature type="chain" id="PRO_5031511052" evidence="2">
    <location>
        <begin position="32"/>
        <end position="353"/>
    </location>
</feature>
<gene>
    <name evidence="3" type="ORF">NAES01612_LOCUS23542</name>
</gene>
<protein>
    <submittedName>
        <fullName evidence="3">Uncharacterized protein</fullName>
    </submittedName>
</protein>
<reference evidence="3" key="1">
    <citation type="submission" date="2021-01" db="EMBL/GenBank/DDBJ databases">
        <authorList>
            <person name="Corre E."/>
            <person name="Pelletier E."/>
            <person name="Niang G."/>
            <person name="Scheremetjew M."/>
            <person name="Finn R."/>
            <person name="Kale V."/>
            <person name="Holt S."/>
            <person name="Cochrane G."/>
            <person name="Meng A."/>
            <person name="Brown T."/>
            <person name="Cohen L."/>
        </authorList>
    </citation>
    <scope>NUCLEOTIDE SEQUENCE</scope>
    <source>
        <strain evidence="3">SoJaBio B1-5/56/2</strain>
    </source>
</reference>
<dbReference type="AlphaFoldDB" id="A0A7S4PH51"/>
<dbReference type="EMBL" id="HBKR01035980">
    <property type="protein sequence ID" value="CAE2334363.1"/>
    <property type="molecule type" value="Transcribed_RNA"/>
</dbReference>
<name>A0A7S4PH51_9EUKA</name>
<feature type="signal peptide" evidence="2">
    <location>
        <begin position="1"/>
        <end position="31"/>
    </location>
</feature>